<evidence type="ECO:0000256" key="1">
    <source>
        <dbReference type="SAM" id="Phobius"/>
    </source>
</evidence>
<dbReference type="Proteomes" id="UP001597451">
    <property type="component" value="Unassembled WGS sequence"/>
</dbReference>
<comment type="caution">
    <text evidence="2">The sequence shown here is derived from an EMBL/GenBank/DDBJ whole genome shotgun (WGS) entry which is preliminary data.</text>
</comment>
<keyword evidence="1" id="KW-0812">Transmembrane</keyword>
<dbReference type="EMBL" id="JBHUMX010000045">
    <property type="protein sequence ID" value="MFD2630779.1"/>
    <property type="molecule type" value="Genomic_DNA"/>
</dbReference>
<gene>
    <name evidence="2" type="ORF">ACFSUN_18575</name>
</gene>
<reference evidence="3" key="1">
    <citation type="journal article" date="2019" name="Int. J. Syst. Evol. Microbiol.">
        <title>The Global Catalogue of Microorganisms (GCM) 10K type strain sequencing project: providing services to taxonomists for standard genome sequencing and annotation.</title>
        <authorList>
            <consortium name="The Broad Institute Genomics Platform"/>
            <consortium name="The Broad Institute Genome Sequencing Center for Infectious Disease"/>
            <person name="Wu L."/>
            <person name="Ma J."/>
        </authorList>
    </citation>
    <scope>NUCLEOTIDE SEQUENCE [LARGE SCALE GENOMIC DNA]</scope>
    <source>
        <strain evidence="3">TISTR 1858</strain>
    </source>
</reference>
<name>A0ABW5Q585_9BACI</name>
<evidence type="ECO:0000313" key="3">
    <source>
        <dbReference type="Proteomes" id="UP001597451"/>
    </source>
</evidence>
<organism evidence="2 3">
    <name type="scientific">Oceanobacillus kapialis</name>
    <dbReference type="NCBI Taxonomy" id="481353"/>
    <lineage>
        <taxon>Bacteria</taxon>
        <taxon>Bacillati</taxon>
        <taxon>Bacillota</taxon>
        <taxon>Bacilli</taxon>
        <taxon>Bacillales</taxon>
        <taxon>Bacillaceae</taxon>
        <taxon>Oceanobacillus</taxon>
    </lineage>
</organism>
<proteinExistence type="predicted"/>
<keyword evidence="1" id="KW-0472">Membrane</keyword>
<dbReference type="InterPro" id="IPR020138">
    <property type="entry name" value="Uncharacterised_YqzF"/>
</dbReference>
<feature type="transmembrane region" description="Helical" evidence="1">
    <location>
        <begin position="41"/>
        <end position="63"/>
    </location>
</feature>
<dbReference type="RefSeq" id="WP_379564346.1">
    <property type="nucleotide sequence ID" value="NZ_JBHUMX010000045.1"/>
</dbReference>
<dbReference type="Pfam" id="PF11118">
    <property type="entry name" value="DUF2627"/>
    <property type="match status" value="1"/>
</dbReference>
<accession>A0ABW5Q585</accession>
<sequence length="76" mass="8662">MRRLLALLVLFIPGVIAAYGIKLMRDALFSEFYPLFLHIGVQFIVGLLFFIAGLGFIGGFIVYRDRKKQKQKGNIK</sequence>
<keyword evidence="1" id="KW-1133">Transmembrane helix</keyword>
<protein>
    <submittedName>
        <fullName evidence="2">DUF2627 domain-containing protein</fullName>
    </submittedName>
</protein>
<evidence type="ECO:0000313" key="2">
    <source>
        <dbReference type="EMBL" id="MFD2630779.1"/>
    </source>
</evidence>
<keyword evidence="3" id="KW-1185">Reference proteome</keyword>